<name>A0ABT3ZSW7_9BURK</name>
<proteinExistence type="predicted"/>
<dbReference type="InterPro" id="IPR027417">
    <property type="entry name" value="P-loop_NTPase"/>
</dbReference>
<feature type="domain" description="ATPase AAA-type core" evidence="1">
    <location>
        <begin position="32"/>
        <end position="101"/>
    </location>
</feature>
<dbReference type="Gene3D" id="3.40.50.300">
    <property type="entry name" value="P-loop containing nucleotide triphosphate hydrolases"/>
    <property type="match status" value="1"/>
</dbReference>
<organism evidence="2 3">
    <name type="scientific">Robbsia betulipollinis</name>
    <dbReference type="NCBI Taxonomy" id="2981849"/>
    <lineage>
        <taxon>Bacteria</taxon>
        <taxon>Pseudomonadati</taxon>
        <taxon>Pseudomonadota</taxon>
        <taxon>Betaproteobacteria</taxon>
        <taxon>Burkholderiales</taxon>
        <taxon>Burkholderiaceae</taxon>
        <taxon>Robbsia</taxon>
    </lineage>
</organism>
<dbReference type="SUPFAM" id="SSF52540">
    <property type="entry name" value="P-loop containing nucleoside triphosphate hydrolases"/>
    <property type="match status" value="1"/>
</dbReference>
<sequence length="122" mass="13920">MIKRVNDSDQISRLVLRGYKSIAECDLELGRLNVLIGANGAGKSNFIGFFRLINRILDEHLQTAVGLAGGPDALLYFGRKKTEALHAELYFGNNGYRFTLRPTEDNRMMFFHEALWWNMHGD</sequence>
<protein>
    <submittedName>
        <fullName evidence="2">AAA family ATPase</fullName>
    </submittedName>
</protein>
<accession>A0ABT3ZSW7</accession>
<dbReference type="Pfam" id="PF13304">
    <property type="entry name" value="AAA_21"/>
    <property type="match status" value="1"/>
</dbReference>
<dbReference type="InterPro" id="IPR003959">
    <property type="entry name" value="ATPase_AAA_core"/>
</dbReference>
<evidence type="ECO:0000313" key="2">
    <source>
        <dbReference type="EMBL" id="MCY0389030.1"/>
    </source>
</evidence>
<evidence type="ECO:0000313" key="3">
    <source>
        <dbReference type="Proteomes" id="UP001082899"/>
    </source>
</evidence>
<reference evidence="2" key="1">
    <citation type="submission" date="2022-11" db="EMBL/GenBank/DDBJ databases">
        <title>Robbsia betulipollinis sp. nov., isolated from pollen of birch (Betula pendula).</title>
        <authorList>
            <person name="Shi H."/>
            <person name="Ambika Manirajan B."/>
            <person name="Ratering S."/>
            <person name="Geissler-Plaum R."/>
            <person name="Schnell S."/>
        </authorList>
    </citation>
    <scope>NUCLEOTIDE SEQUENCE</scope>
    <source>
        <strain evidence="2">Bb-Pol-6</strain>
    </source>
</reference>
<evidence type="ECO:0000259" key="1">
    <source>
        <dbReference type="Pfam" id="PF13304"/>
    </source>
</evidence>
<keyword evidence="3" id="KW-1185">Reference proteome</keyword>
<dbReference type="Proteomes" id="UP001082899">
    <property type="component" value="Unassembled WGS sequence"/>
</dbReference>
<comment type="caution">
    <text evidence="2">The sequence shown here is derived from an EMBL/GenBank/DDBJ whole genome shotgun (WGS) entry which is preliminary data.</text>
</comment>
<gene>
    <name evidence="2" type="ORF">OVY01_17905</name>
</gene>
<dbReference type="EMBL" id="JAPMXC010000010">
    <property type="protein sequence ID" value="MCY0389030.1"/>
    <property type="molecule type" value="Genomic_DNA"/>
</dbReference>